<dbReference type="Proteomes" id="UP000231157">
    <property type="component" value="Unassembled WGS sequence"/>
</dbReference>
<name>A0A2H0URN4_9BACT</name>
<organism evidence="3 4">
    <name type="scientific">Candidatus Harrisonbacteria bacterium CG10_big_fil_rev_8_21_14_0_10_40_38</name>
    <dbReference type="NCBI Taxonomy" id="1974583"/>
    <lineage>
        <taxon>Bacteria</taxon>
        <taxon>Candidatus Harrisoniibacteriota</taxon>
    </lineage>
</organism>
<accession>A0A2H0URN4</accession>
<evidence type="ECO:0000313" key="4">
    <source>
        <dbReference type="Proteomes" id="UP000231157"/>
    </source>
</evidence>
<protein>
    <submittedName>
        <fullName evidence="3">Epimerase</fullName>
    </submittedName>
</protein>
<evidence type="ECO:0000259" key="2">
    <source>
        <dbReference type="Pfam" id="PF01370"/>
    </source>
</evidence>
<dbReference type="AlphaFoldDB" id="A0A2H0URN4"/>
<dbReference type="Gene3D" id="3.40.50.720">
    <property type="entry name" value="NAD(P)-binding Rossmann-like Domain"/>
    <property type="match status" value="1"/>
</dbReference>
<dbReference type="InterPro" id="IPR001509">
    <property type="entry name" value="Epimerase_deHydtase"/>
</dbReference>
<dbReference type="InterPro" id="IPR036291">
    <property type="entry name" value="NAD(P)-bd_dom_sf"/>
</dbReference>
<reference evidence="4" key="1">
    <citation type="submission" date="2017-09" db="EMBL/GenBank/DDBJ databases">
        <title>Depth-based differentiation of microbial function through sediment-hosted aquifers and enrichment of novel symbionts in the deep terrestrial subsurface.</title>
        <authorList>
            <person name="Probst A.J."/>
            <person name="Ladd B."/>
            <person name="Jarett J.K."/>
            <person name="Geller-Mcgrath D.E."/>
            <person name="Sieber C.M.K."/>
            <person name="Emerson J.B."/>
            <person name="Anantharaman K."/>
            <person name="Thomas B.C."/>
            <person name="Malmstrom R."/>
            <person name="Stieglmeier M."/>
            <person name="Klingl A."/>
            <person name="Woyke T."/>
            <person name="Ryan C.M."/>
            <person name="Banfield J.F."/>
        </authorList>
    </citation>
    <scope>NUCLEOTIDE SEQUENCE [LARGE SCALE GENOMIC DNA]</scope>
</reference>
<evidence type="ECO:0000313" key="3">
    <source>
        <dbReference type="EMBL" id="PIR89078.1"/>
    </source>
</evidence>
<feature type="domain" description="NAD-dependent epimerase/dehydratase" evidence="2">
    <location>
        <begin position="10"/>
        <end position="277"/>
    </location>
</feature>
<dbReference type="Gene3D" id="3.90.25.10">
    <property type="entry name" value="UDP-galactose 4-epimerase, domain 1"/>
    <property type="match status" value="1"/>
</dbReference>
<comment type="similarity">
    <text evidence="1">Belongs to the NAD(P)-dependent epimerase/dehydratase family.</text>
</comment>
<dbReference type="SUPFAM" id="SSF51735">
    <property type="entry name" value="NAD(P)-binding Rossmann-fold domains"/>
    <property type="match status" value="1"/>
</dbReference>
<evidence type="ECO:0000256" key="1">
    <source>
        <dbReference type="ARBA" id="ARBA00007637"/>
    </source>
</evidence>
<dbReference type="EMBL" id="PFAZ01000008">
    <property type="protein sequence ID" value="PIR89078.1"/>
    <property type="molecule type" value="Genomic_DNA"/>
</dbReference>
<proteinExistence type="inferred from homology"/>
<comment type="caution">
    <text evidence="3">The sequence shown here is derived from an EMBL/GenBank/DDBJ whole genome shotgun (WGS) entry which is preliminary data.</text>
</comment>
<sequence>MTNDVNKKPVLVTGGCGFVGRHLVNKLIKKGNSVWIVDNLFTGWHPDKWLRGYDRKEDGNLIKYTKNGIEITFIEADALDFFLDEIKSRPKIKLPAFSDVYHLASIVGGRALIDGDPIQVATDLAIDSLFFVWATRNKEKIERVMYTSSSAAYPIHLQSESNTVALAENLIRFDHGMGLPDMTYGWSKLSGEYLARFAAKHYGMHVACVRPFSGYGEDQDTSYPVPAIASRIAKRENPMTVWGTGEQGRDFVHIDDCIEAMFIVLDKISDGSGINIGTGKLLSFNEIIRTFAKIEKYEPSIKQLLDKPVGVQARHAHPEKIFSLGWKPEISLEDGLTRVLNYAKENKTFEV</sequence>
<dbReference type="Pfam" id="PF01370">
    <property type="entry name" value="Epimerase"/>
    <property type="match status" value="1"/>
</dbReference>
<gene>
    <name evidence="3" type="ORF">COU07_03235</name>
</gene>
<dbReference type="PANTHER" id="PTHR43000">
    <property type="entry name" value="DTDP-D-GLUCOSE 4,6-DEHYDRATASE-RELATED"/>
    <property type="match status" value="1"/>
</dbReference>